<reference evidence="1" key="1">
    <citation type="journal article" date="2012" name="Science">
        <title>Fermentation, hydrogen, and sulfur metabolism in multiple uncultivated bacterial phyla.</title>
        <authorList>
            <person name="Wrighton K.C."/>
            <person name="Thomas B.C."/>
            <person name="Sharon I."/>
            <person name="Miller C.S."/>
            <person name="Castelle C.J."/>
            <person name="VerBerkmoes N.C."/>
            <person name="Wilkins M.J."/>
            <person name="Hettich R.L."/>
            <person name="Lipton M.S."/>
            <person name="Williams K.H."/>
            <person name="Long P.E."/>
            <person name="Banfield J.F."/>
        </authorList>
    </citation>
    <scope>NUCLEOTIDE SEQUENCE [LARGE SCALE GENOMIC DNA]</scope>
</reference>
<proteinExistence type="predicted"/>
<protein>
    <submittedName>
        <fullName evidence="1">Uncharacterized protein</fullName>
    </submittedName>
</protein>
<accession>K2G5I8</accession>
<sequence>MRWIPDQAGNDKINDERVMINEVDTFDSEKLWLRP</sequence>
<dbReference type="AlphaFoldDB" id="K2G5I8"/>
<evidence type="ECO:0000313" key="1">
    <source>
        <dbReference type="EMBL" id="EKE29537.1"/>
    </source>
</evidence>
<gene>
    <name evidence="1" type="ORF">ACD_2C00152G0001</name>
</gene>
<organism evidence="1">
    <name type="scientific">uncultured bacterium</name>
    <name type="common">gcode 4</name>
    <dbReference type="NCBI Taxonomy" id="1234023"/>
    <lineage>
        <taxon>Bacteria</taxon>
        <taxon>environmental samples</taxon>
    </lineage>
</organism>
<comment type="caution">
    <text evidence="1">The sequence shown here is derived from an EMBL/GenBank/DDBJ whole genome shotgun (WGS) entry which is preliminary data.</text>
</comment>
<name>K2G5I8_9BACT</name>
<dbReference type="EMBL" id="AMFJ01000152">
    <property type="protein sequence ID" value="EKE29537.1"/>
    <property type="molecule type" value="Genomic_DNA"/>
</dbReference>